<protein>
    <submittedName>
        <fullName evidence="3">Apple domain-containing protein</fullName>
    </submittedName>
</protein>
<proteinExistence type="predicted"/>
<dbReference type="SMART" id="SM00473">
    <property type="entry name" value="PAN_AP"/>
    <property type="match status" value="1"/>
</dbReference>
<evidence type="ECO:0000259" key="1">
    <source>
        <dbReference type="PROSITE" id="PS50948"/>
    </source>
</evidence>
<evidence type="ECO:0000313" key="2">
    <source>
        <dbReference type="Proteomes" id="UP000036681"/>
    </source>
</evidence>
<evidence type="ECO:0000313" key="3">
    <source>
        <dbReference type="WBParaSite" id="ALUE_0000049401-mRNA-1"/>
    </source>
</evidence>
<dbReference type="SUPFAM" id="SSF57414">
    <property type="entry name" value="Hairpin loop containing domain-like"/>
    <property type="match status" value="1"/>
</dbReference>
<sequence>MKVISMKATKQEAKIEHIHPPACPGGKHDIWLSIENALLDTRTPQKSSTADSAHSCKTKCNLITNAGRDCLAITYDETERQCIAYTNNIEAIDALRLHASPTSDFSTRTLVKFCFPGCYQIVLINLSKYYRPGCYHLFS</sequence>
<feature type="domain" description="Apple" evidence="1">
    <location>
        <begin position="23"/>
        <end position="110"/>
    </location>
</feature>
<dbReference type="PROSITE" id="PS50948">
    <property type="entry name" value="PAN"/>
    <property type="match status" value="1"/>
</dbReference>
<dbReference type="Gene3D" id="3.50.4.10">
    <property type="entry name" value="Hepatocyte Growth Factor"/>
    <property type="match status" value="1"/>
</dbReference>
<organism evidence="2 3">
    <name type="scientific">Ascaris lumbricoides</name>
    <name type="common">Giant roundworm</name>
    <dbReference type="NCBI Taxonomy" id="6252"/>
    <lineage>
        <taxon>Eukaryota</taxon>
        <taxon>Metazoa</taxon>
        <taxon>Ecdysozoa</taxon>
        <taxon>Nematoda</taxon>
        <taxon>Chromadorea</taxon>
        <taxon>Rhabditida</taxon>
        <taxon>Spirurina</taxon>
        <taxon>Ascaridomorpha</taxon>
        <taxon>Ascaridoidea</taxon>
        <taxon>Ascarididae</taxon>
        <taxon>Ascaris</taxon>
    </lineage>
</organism>
<reference evidence="3" key="1">
    <citation type="submission" date="2017-02" db="UniProtKB">
        <authorList>
            <consortium name="WormBaseParasite"/>
        </authorList>
    </citation>
    <scope>IDENTIFICATION</scope>
</reference>
<dbReference type="AlphaFoldDB" id="A0A0M3HG49"/>
<keyword evidence="2" id="KW-1185">Reference proteome</keyword>
<dbReference type="Proteomes" id="UP000036681">
    <property type="component" value="Unplaced"/>
</dbReference>
<dbReference type="InterPro" id="IPR003609">
    <property type="entry name" value="Pan_app"/>
</dbReference>
<dbReference type="WBParaSite" id="ALUE_0000049401-mRNA-1">
    <property type="protein sequence ID" value="ALUE_0000049401-mRNA-1"/>
    <property type="gene ID" value="ALUE_0000049401"/>
</dbReference>
<accession>A0A0M3HG49</accession>
<name>A0A0M3HG49_ASCLU</name>
<dbReference type="Pfam" id="PF00024">
    <property type="entry name" value="PAN_1"/>
    <property type="match status" value="1"/>
</dbReference>